<dbReference type="RefSeq" id="WP_003186355.1">
    <property type="nucleotide sequence ID" value="NZ_BEXU01000002.1"/>
</dbReference>
<keyword evidence="1" id="KW-0812">Transmembrane</keyword>
<evidence type="ECO:0000313" key="4">
    <source>
        <dbReference type="Proteomes" id="UP000435910"/>
    </source>
</evidence>
<feature type="transmembrane region" description="Helical" evidence="1">
    <location>
        <begin position="20"/>
        <end position="36"/>
    </location>
</feature>
<reference evidence="2 5" key="2">
    <citation type="submission" date="2020-12" db="EMBL/GenBank/DDBJ databases">
        <title>FDA dAtabase for Regulatory Grade micrObial Sequences (FDA-ARGOS): Supporting development and validation of Infectious Disease Dx tests.</title>
        <authorList>
            <person name="Nelson B."/>
            <person name="Plummer A."/>
            <person name="Tallon L."/>
            <person name="Sadzewicz L."/>
            <person name="Zhao X."/>
            <person name="Boylan J."/>
            <person name="Ott S."/>
            <person name="Bowen H."/>
            <person name="Vavikolanu K."/>
            <person name="Mehta A."/>
            <person name="Aluvathingal J."/>
            <person name="Nadendla S."/>
            <person name="Myers T."/>
            <person name="Yan Y."/>
            <person name="Sichtig H."/>
        </authorList>
    </citation>
    <scope>NUCLEOTIDE SEQUENCE [LARGE SCALE GENOMIC DNA]</scope>
    <source>
        <strain evidence="2 5">FDAARGOS_923</strain>
    </source>
</reference>
<accession>A0A1Y0YLI6</accession>
<dbReference type="Proteomes" id="UP000435910">
    <property type="component" value="Unassembled WGS sequence"/>
</dbReference>
<keyword evidence="1" id="KW-1133">Transmembrane helix</keyword>
<feature type="transmembrane region" description="Helical" evidence="1">
    <location>
        <begin position="209"/>
        <end position="231"/>
    </location>
</feature>
<dbReference type="Proteomes" id="UP000595038">
    <property type="component" value="Chromosome"/>
</dbReference>
<protein>
    <submittedName>
        <fullName evidence="2">ABC transporter permease</fullName>
    </submittedName>
</protein>
<evidence type="ECO:0000313" key="3">
    <source>
        <dbReference type="EMBL" id="TWL27513.1"/>
    </source>
</evidence>
<organism evidence="3 4">
    <name type="scientific">Bacillus licheniformis</name>
    <dbReference type="NCBI Taxonomy" id="1402"/>
    <lineage>
        <taxon>Bacteria</taxon>
        <taxon>Bacillati</taxon>
        <taxon>Bacillota</taxon>
        <taxon>Bacilli</taxon>
        <taxon>Bacillales</taxon>
        <taxon>Bacillaceae</taxon>
        <taxon>Bacillus</taxon>
    </lineage>
</organism>
<evidence type="ECO:0000313" key="2">
    <source>
        <dbReference type="EMBL" id="QPR73557.1"/>
    </source>
</evidence>
<evidence type="ECO:0000313" key="5">
    <source>
        <dbReference type="Proteomes" id="UP000595038"/>
    </source>
</evidence>
<dbReference type="Pfam" id="PF12730">
    <property type="entry name" value="ABC2_membrane_4"/>
    <property type="match status" value="1"/>
</dbReference>
<feature type="transmembrane region" description="Helical" evidence="1">
    <location>
        <begin position="56"/>
        <end position="75"/>
    </location>
</feature>
<reference evidence="3 4" key="1">
    <citation type="submission" date="2019-06" db="EMBL/GenBank/DDBJ databases">
        <title>Genome sequence analysis of &gt;100 Bacillus licheniformis strains suggests intrinsic resistance to this species.</title>
        <authorList>
            <person name="Wels M."/>
            <person name="Siezen R.J."/>
            <person name="Johansen E."/>
            <person name="Stuer-Lauridsen B."/>
            <person name="Bjerre K."/>
            <person name="Nielsen B.K.K."/>
        </authorList>
    </citation>
    <scope>NUCLEOTIDE SEQUENCE [LARGE SCALE GENOMIC DNA]</scope>
    <source>
        <strain evidence="3 4">BAC-16736</strain>
    </source>
</reference>
<proteinExistence type="predicted"/>
<name>A0A1Y0YLI6_BACLI</name>
<keyword evidence="1" id="KW-0472">Membrane</keyword>
<dbReference type="AlphaFoldDB" id="A0A1Y0YLI6"/>
<dbReference type="EMBL" id="CP065647">
    <property type="protein sequence ID" value="QPR73557.1"/>
    <property type="molecule type" value="Genomic_DNA"/>
</dbReference>
<evidence type="ECO:0000256" key="1">
    <source>
        <dbReference type="SAM" id="Phobius"/>
    </source>
</evidence>
<gene>
    <name evidence="3" type="ORF">CHCC16736_2834</name>
    <name evidence="2" type="ORF">I6G80_04635</name>
</gene>
<feature type="transmembrane region" description="Helical" evidence="1">
    <location>
        <begin position="95"/>
        <end position="116"/>
    </location>
</feature>
<sequence>MKNLLKAEWIKLRNSDFTMTSIFILTASLVFTGFMAKRITPFAGGNEWTSLRHLTLLLVFSTIYPWLVSSVTVFLHKDELKNRVWLNRILSPQPFAAMLFAKVLFIGLFAAALYAVCVIESLAFGLISGFPGPAPWFSWMLGFILNLLSTFPLICTVLWLKFTSKEKTSLNIIVFICSLLSFGVSQSPLGLLFPWSFPVTALIAMEKSVAVLIGSIVWFTAVSLLFFSLLLKQIRPYQKGGIQNESSRI</sequence>
<feature type="transmembrane region" description="Helical" evidence="1">
    <location>
        <begin position="136"/>
        <end position="160"/>
    </location>
</feature>
<feature type="transmembrane region" description="Helical" evidence="1">
    <location>
        <begin position="172"/>
        <end position="197"/>
    </location>
</feature>
<dbReference type="EMBL" id="NILC01000023">
    <property type="protein sequence ID" value="TWL27513.1"/>
    <property type="molecule type" value="Genomic_DNA"/>
</dbReference>